<dbReference type="Proteomes" id="UP000784294">
    <property type="component" value="Unassembled WGS sequence"/>
</dbReference>
<gene>
    <name evidence="2" type="ORF">PXEA_LOCUS29015</name>
</gene>
<comment type="caution">
    <text evidence="2">The sequence shown here is derived from an EMBL/GenBank/DDBJ whole genome shotgun (WGS) entry which is preliminary data.</text>
</comment>
<accession>A0A3S5AYQ1</accession>
<dbReference type="EMBL" id="CAAALY010250140">
    <property type="protein sequence ID" value="VEL35575.1"/>
    <property type="molecule type" value="Genomic_DNA"/>
</dbReference>
<keyword evidence="3" id="KW-1185">Reference proteome</keyword>
<dbReference type="AlphaFoldDB" id="A0A3S5AYQ1"/>
<feature type="compositionally biased region" description="Basic and acidic residues" evidence="1">
    <location>
        <begin position="101"/>
        <end position="116"/>
    </location>
</feature>
<feature type="compositionally biased region" description="Polar residues" evidence="1">
    <location>
        <begin position="385"/>
        <end position="395"/>
    </location>
</feature>
<reference evidence="2" key="1">
    <citation type="submission" date="2018-11" db="EMBL/GenBank/DDBJ databases">
        <authorList>
            <consortium name="Pathogen Informatics"/>
        </authorList>
    </citation>
    <scope>NUCLEOTIDE SEQUENCE</scope>
</reference>
<feature type="region of interest" description="Disordered" evidence="1">
    <location>
        <begin position="383"/>
        <end position="417"/>
    </location>
</feature>
<evidence type="ECO:0000256" key="1">
    <source>
        <dbReference type="SAM" id="MobiDB-lite"/>
    </source>
</evidence>
<feature type="compositionally biased region" description="Basic residues" evidence="1">
    <location>
        <begin position="237"/>
        <end position="247"/>
    </location>
</feature>
<sequence>MISLSGRPVLTKFHRKLTGSGQYVWSRSLLYPSACWQPAAVVNSPRPASSRPFTSIPACRSESCSGGSLGGRSRPSSGCWKVWRPPVTKLEESEVPSETEPGSRRSFGDLREKNSDNTEEEEDPGRTANVVGDEDLRPDLGTSSQASKVGPCYSRCYSASTKAEQASHGSPNDAGLPVGDQIQCLLPAHELLEEAPARVGHSACESHSHSHSHPHHHHHHHHHRSRSRTPLDSFHSLRVKQTNRHRTNQMSPACPQRQPHEQQQQQPPQKSRQQKKRRRRVREGEVLESSKSFGLLTSADKDKGDTDNVLGDGEEFNRMDNHTEWQATNTPQAGRCPQLMGCRRFSILVCCHEIAHYVCSSELGEHVGAPVHRCPPTSRALLRTESLSSDPQPSSCKGRHCSQSHDQPDHIVPTESP</sequence>
<evidence type="ECO:0000313" key="2">
    <source>
        <dbReference type="EMBL" id="VEL35575.1"/>
    </source>
</evidence>
<feature type="region of interest" description="Disordered" evidence="1">
    <location>
        <begin position="197"/>
        <end position="309"/>
    </location>
</feature>
<feature type="region of interest" description="Disordered" evidence="1">
    <location>
        <begin position="90"/>
        <end position="147"/>
    </location>
</feature>
<protein>
    <submittedName>
        <fullName evidence="2">Uncharacterized protein</fullName>
    </submittedName>
</protein>
<organism evidence="2 3">
    <name type="scientific">Protopolystoma xenopodis</name>
    <dbReference type="NCBI Taxonomy" id="117903"/>
    <lineage>
        <taxon>Eukaryota</taxon>
        <taxon>Metazoa</taxon>
        <taxon>Spiralia</taxon>
        <taxon>Lophotrochozoa</taxon>
        <taxon>Platyhelminthes</taxon>
        <taxon>Monogenea</taxon>
        <taxon>Polyopisthocotylea</taxon>
        <taxon>Polystomatidea</taxon>
        <taxon>Polystomatidae</taxon>
        <taxon>Protopolystoma</taxon>
    </lineage>
</organism>
<feature type="compositionally biased region" description="Low complexity" evidence="1">
    <location>
        <begin position="255"/>
        <end position="271"/>
    </location>
</feature>
<name>A0A3S5AYQ1_9PLAT</name>
<proteinExistence type="predicted"/>
<feature type="compositionally biased region" description="Basic residues" evidence="1">
    <location>
        <begin position="209"/>
        <end position="227"/>
    </location>
</feature>
<evidence type="ECO:0000313" key="3">
    <source>
        <dbReference type="Proteomes" id="UP000784294"/>
    </source>
</evidence>
<feature type="compositionally biased region" description="Basic residues" evidence="1">
    <location>
        <begin position="272"/>
        <end position="281"/>
    </location>
</feature>